<dbReference type="GO" id="GO:0051536">
    <property type="term" value="F:iron-sulfur cluster binding"/>
    <property type="evidence" value="ECO:0007669"/>
    <property type="project" value="UniProtKB-KW"/>
</dbReference>
<dbReference type="InterPro" id="IPR053135">
    <property type="entry name" value="AKR2_Oxidoreductase"/>
</dbReference>
<reference evidence="5" key="1">
    <citation type="submission" date="2019-08" db="EMBL/GenBank/DDBJ databases">
        <title>Genomic characterization of a novel candidate phylum (ARYD3) from a high temperature, high salinity tertiary oil reservoir in north central Oklahoma, USA.</title>
        <authorList>
            <person name="Youssef N.H."/>
            <person name="Yadav A."/>
            <person name="Elshahed M.S."/>
        </authorList>
    </citation>
    <scope>NUCLEOTIDE SEQUENCE [LARGE SCALE GENOMIC DNA]</scope>
    <source>
        <strain evidence="5">ARYD3</strain>
    </source>
</reference>
<dbReference type="InterPro" id="IPR017896">
    <property type="entry name" value="4Fe4S_Fe-S-bd"/>
</dbReference>
<protein>
    <submittedName>
        <fullName evidence="5">Aldo/keto reductase</fullName>
    </submittedName>
</protein>
<keyword evidence="6" id="KW-1185">Reference proteome</keyword>
<dbReference type="Proteomes" id="UP000324143">
    <property type="component" value="Unassembled WGS sequence"/>
</dbReference>
<dbReference type="InterPro" id="IPR017900">
    <property type="entry name" value="4Fe4S_Fe_S_CS"/>
</dbReference>
<name>A0A5D0MHJ7_9BACT</name>
<dbReference type="Gene3D" id="3.20.20.100">
    <property type="entry name" value="NADP-dependent oxidoreductase domain"/>
    <property type="match status" value="1"/>
</dbReference>
<organism evidence="5 6">
    <name type="scientific">Candidatus Mcinerneyibacterium aminivorans</name>
    <dbReference type="NCBI Taxonomy" id="2703815"/>
    <lineage>
        <taxon>Bacteria</taxon>
        <taxon>Candidatus Macinerneyibacteriota</taxon>
        <taxon>Candidatus Mcinerneyibacteria</taxon>
        <taxon>Candidatus Mcinerneyibacteriales</taxon>
        <taxon>Candidatus Mcinerneyibacteriaceae</taxon>
        <taxon>Candidatus Mcinerneyibacterium</taxon>
    </lineage>
</organism>
<keyword evidence="2" id="KW-0408">Iron</keyword>
<dbReference type="EMBL" id="VSIX01000056">
    <property type="protein sequence ID" value="TYB31093.1"/>
    <property type="molecule type" value="Genomic_DNA"/>
</dbReference>
<dbReference type="Pfam" id="PF13187">
    <property type="entry name" value="Fer4_9"/>
    <property type="match status" value="1"/>
</dbReference>
<dbReference type="GO" id="GO:0046872">
    <property type="term" value="F:metal ion binding"/>
    <property type="evidence" value="ECO:0007669"/>
    <property type="project" value="UniProtKB-KW"/>
</dbReference>
<dbReference type="InterPro" id="IPR020471">
    <property type="entry name" value="AKR"/>
</dbReference>
<evidence type="ECO:0000256" key="3">
    <source>
        <dbReference type="ARBA" id="ARBA00023014"/>
    </source>
</evidence>
<dbReference type="InterPro" id="IPR036812">
    <property type="entry name" value="NAD(P)_OxRdtase_dom_sf"/>
</dbReference>
<evidence type="ECO:0000313" key="6">
    <source>
        <dbReference type="Proteomes" id="UP000324143"/>
    </source>
</evidence>
<dbReference type="PROSITE" id="PS00198">
    <property type="entry name" value="4FE4S_FER_1"/>
    <property type="match status" value="1"/>
</dbReference>
<sequence>MLYRKMKSTDDDVSILGFGCMRFPKNDDGKIDREKSERMLKYAIDNGINYFDTAWPYHGEESEFFVGDFLQKTNKRKKIFLATKLPSWKIEKYEDFDYYLNKQLERLKTEYIDYYLLHALDKERWDKLKSNNVFKFLEKLEESDKVRAIGFSFHDKYEIFEEIIDSYNWDFCQIQYNYMDIDYQAGYRGLKLANKKGIDLIIMEPLRGGMLTGEIPEDVQKIYKKSDKEYSAAEWALRWIWNHPEVSLALSGMSTLEHVKENIEIAKNSEAENMSGKDISIIEEVREKYLNRTMVNCTSCEYCMPCPNDVKIPACFRLYNNAYIYKDINRMRKFYNGMLDDKNKASQCIECGECLEKCPQNINIIEELKNVTELFEIEGSKK</sequence>
<dbReference type="PRINTS" id="PR00069">
    <property type="entry name" value="ALDKETRDTASE"/>
</dbReference>
<dbReference type="SUPFAM" id="SSF51430">
    <property type="entry name" value="NAD(P)-linked oxidoreductase"/>
    <property type="match status" value="1"/>
</dbReference>
<proteinExistence type="predicted"/>
<comment type="caution">
    <text evidence="5">The sequence shown here is derived from an EMBL/GenBank/DDBJ whole genome shotgun (WGS) entry which is preliminary data.</text>
</comment>
<accession>A0A5D0MHJ7</accession>
<dbReference type="GO" id="GO:0016491">
    <property type="term" value="F:oxidoreductase activity"/>
    <property type="evidence" value="ECO:0007669"/>
    <property type="project" value="InterPro"/>
</dbReference>
<evidence type="ECO:0000256" key="2">
    <source>
        <dbReference type="ARBA" id="ARBA00023004"/>
    </source>
</evidence>
<dbReference type="PANTHER" id="PTHR43312:SF2">
    <property type="entry name" value="OXIDOREDUCTASE"/>
    <property type="match status" value="1"/>
</dbReference>
<keyword evidence="3" id="KW-0411">Iron-sulfur</keyword>
<gene>
    <name evidence="5" type="ORF">FXF47_05930</name>
</gene>
<dbReference type="Pfam" id="PF00248">
    <property type="entry name" value="Aldo_ket_red"/>
    <property type="match status" value="1"/>
</dbReference>
<evidence type="ECO:0000259" key="4">
    <source>
        <dbReference type="PROSITE" id="PS51379"/>
    </source>
</evidence>
<dbReference type="InterPro" id="IPR023210">
    <property type="entry name" value="NADP_OxRdtase_dom"/>
</dbReference>
<feature type="domain" description="4Fe-4S ferredoxin-type" evidence="4">
    <location>
        <begin position="338"/>
        <end position="368"/>
    </location>
</feature>
<dbReference type="AlphaFoldDB" id="A0A5D0MHJ7"/>
<keyword evidence="1" id="KW-0479">Metal-binding</keyword>
<dbReference type="SUPFAM" id="SSF46548">
    <property type="entry name" value="alpha-helical ferredoxin"/>
    <property type="match status" value="1"/>
</dbReference>
<dbReference type="CDD" id="cd19096">
    <property type="entry name" value="AKR_Fe-S_oxidoreductase"/>
    <property type="match status" value="1"/>
</dbReference>
<dbReference type="PROSITE" id="PS51379">
    <property type="entry name" value="4FE4S_FER_2"/>
    <property type="match status" value="1"/>
</dbReference>
<evidence type="ECO:0000313" key="5">
    <source>
        <dbReference type="EMBL" id="TYB31093.1"/>
    </source>
</evidence>
<evidence type="ECO:0000256" key="1">
    <source>
        <dbReference type="ARBA" id="ARBA00022723"/>
    </source>
</evidence>
<dbReference type="PANTHER" id="PTHR43312">
    <property type="entry name" value="D-THREO-ALDOSE 1-DEHYDROGENASE"/>
    <property type="match status" value="1"/>
</dbReference>